<dbReference type="EMBL" id="QZXA01000003">
    <property type="protein sequence ID" value="RJT35320.1"/>
    <property type="molecule type" value="Genomic_DNA"/>
</dbReference>
<evidence type="ECO:0000256" key="15">
    <source>
        <dbReference type="PIRNR" id="PIRNR004638"/>
    </source>
</evidence>
<dbReference type="PANTHER" id="PTHR40255:SF1">
    <property type="entry name" value="PROTOPORPHYRINOGEN IX OXIDASE"/>
    <property type="match status" value="1"/>
</dbReference>
<evidence type="ECO:0000256" key="1">
    <source>
        <dbReference type="ARBA" id="ARBA00004651"/>
    </source>
</evidence>
<comment type="catalytic activity">
    <reaction evidence="13 14 15">
        <text>protoporphyrinogen IX + 3 A = protoporphyrin IX + 3 AH2</text>
        <dbReference type="Rhea" id="RHEA:62000"/>
        <dbReference type="ChEBI" id="CHEBI:13193"/>
        <dbReference type="ChEBI" id="CHEBI:17499"/>
        <dbReference type="ChEBI" id="CHEBI:57306"/>
        <dbReference type="ChEBI" id="CHEBI:57307"/>
    </reaction>
</comment>
<dbReference type="Pfam" id="PF03653">
    <property type="entry name" value="UPF0093"/>
    <property type="match status" value="1"/>
</dbReference>
<evidence type="ECO:0000256" key="12">
    <source>
        <dbReference type="ARBA" id="ARBA00023136"/>
    </source>
</evidence>
<keyword evidence="9 14" id="KW-1133">Transmembrane helix</keyword>
<evidence type="ECO:0000256" key="10">
    <source>
        <dbReference type="ARBA" id="ARBA00023002"/>
    </source>
</evidence>
<evidence type="ECO:0000256" key="8">
    <source>
        <dbReference type="ARBA" id="ARBA00022723"/>
    </source>
</evidence>
<dbReference type="RefSeq" id="WP_064981600.1">
    <property type="nucleotide sequence ID" value="NZ_CP033507.1"/>
</dbReference>
<sequence>MAEMNNTNSTGQAMMRVVVSILVLIVLTALLFFVAPESFYPWAKAIHILAVISWMAGMLYLPRLFVYHVDAEKGSVQSETFKVMERRLLRGIINPAMIVTWVFGLWLAWKVFGFQGGWLHAKIGLVLLMSAVHGYLAGAVRKFAEDRNEKPARHWRIVNEIPTLLMIAIVILVVVKPF</sequence>
<gene>
    <name evidence="16" type="primary">hemJ</name>
    <name evidence="16" type="ORF">D3242_07440</name>
</gene>
<reference evidence="16 17" key="1">
    <citation type="submission" date="2018-09" db="EMBL/GenBank/DDBJ databases">
        <title>Mesorhizobium carmichaelinearum sp. nov. isolated from Carmichaelinea spp. root nodules in New Zealand.</title>
        <authorList>
            <person name="De Meyer S.E."/>
        </authorList>
    </citation>
    <scope>NUCLEOTIDE SEQUENCE [LARGE SCALE GENOMIC DNA]</scope>
    <source>
        <strain evidence="16 17">LMG 28313</strain>
    </source>
</reference>
<comment type="subunit">
    <text evidence="14">Homodimer.</text>
</comment>
<evidence type="ECO:0000313" key="17">
    <source>
        <dbReference type="Proteomes" id="UP000275530"/>
    </source>
</evidence>
<evidence type="ECO:0000256" key="13">
    <source>
        <dbReference type="ARBA" id="ARBA00048390"/>
    </source>
</evidence>
<evidence type="ECO:0000256" key="5">
    <source>
        <dbReference type="ARBA" id="ARBA00022475"/>
    </source>
</evidence>
<dbReference type="HAMAP" id="MF_02239">
    <property type="entry name" value="HemJ"/>
    <property type="match status" value="1"/>
</dbReference>
<dbReference type="GO" id="GO:0006782">
    <property type="term" value="P:protoporphyrinogen IX biosynthetic process"/>
    <property type="evidence" value="ECO:0007669"/>
    <property type="project" value="UniProtKB-UniRule"/>
</dbReference>
<comment type="similarity">
    <text evidence="3 14 15">Belongs to the HemJ family.</text>
</comment>
<comment type="pathway">
    <text evidence="2 14 15">Porphyrin-containing compound metabolism; protoporphyrin-IX biosynthesis; protoporphyrin-IX from protoporphyrinogen-IX: step 1/1.</text>
</comment>
<keyword evidence="5 14" id="KW-1003">Cell membrane</keyword>
<feature type="transmembrane region" description="Helical" evidence="14">
    <location>
        <begin position="46"/>
        <end position="67"/>
    </location>
</feature>
<dbReference type="GO" id="GO:0005886">
    <property type="term" value="C:plasma membrane"/>
    <property type="evidence" value="ECO:0007669"/>
    <property type="project" value="UniProtKB-SubCell"/>
</dbReference>
<protein>
    <recommendedName>
        <fullName evidence="4 14">Protoporphyrinogen IX oxidase</fullName>
        <shortName evidence="14">PPO</shortName>
        <ecNumber evidence="14 15">1.3.99.-</ecNumber>
    </recommendedName>
</protein>
<proteinExistence type="inferred from homology"/>
<evidence type="ECO:0000256" key="11">
    <source>
        <dbReference type="ARBA" id="ARBA00023004"/>
    </source>
</evidence>
<dbReference type="GO" id="GO:0046872">
    <property type="term" value="F:metal ion binding"/>
    <property type="evidence" value="ECO:0007669"/>
    <property type="project" value="UniProtKB-KW"/>
</dbReference>
<dbReference type="GO" id="GO:0070818">
    <property type="term" value="F:protoporphyrinogen oxidase activity"/>
    <property type="evidence" value="ECO:0007669"/>
    <property type="project" value="UniProtKB-UniRule"/>
</dbReference>
<evidence type="ECO:0000256" key="6">
    <source>
        <dbReference type="ARBA" id="ARBA00022617"/>
    </source>
</evidence>
<dbReference type="NCBIfam" id="TIGR00701">
    <property type="entry name" value="protoporphyrinogen oxidase HemJ"/>
    <property type="match status" value="1"/>
</dbReference>
<comment type="subcellular location">
    <subcellularLocation>
        <location evidence="1 14">Cell membrane</location>
        <topology evidence="1 14">Multi-pass membrane protein</topology>
    </subcellularLocation>
</comment>
<feature type="binding site" description="axial binding residue" evidence="14">
    <location>
        <position position="122"/>
    </location>
    <ligand>
        <name>heme</name>
        <dbReference type="ChEBI" id="CHEBI:30413"/>
    </ligand>
    <ligandPart>
        <name>Fe</name>
        <dbReference type="ChEBI" id="CHEBI:18248"/>
    </ligandPart>
</feature>
<comment type="caution">
    <text evidence="16">The sequence shown here is derived from an EMBL/GenBank/DDBJ whole genome shotgun (WGS) entry which is preliminary data.</text>
</comment>
<keyword evidence="17" id="KW-1185">Reference proteome</keyword>
<feature type="binding site" description="axial binding residue" evidence="14">
    <location>
        <position position="47"/>
    </location>
    <ligand>
        <name>heme</name>
        <dbReference type="ChEBI" id="CHEBI:30413"/>
    </ligand>
    <ligandPart>
        <name>Fe</name>
        <dbReference type="ChEBI" id="CHEBI:18248"/>
    </ligandPart>
</feature>
<evidence type="ECO:0000256" key="9">
    <source>
        <dbReference type="ARBA" id="ARBA00022989"/>
    </source>
</evidence>
<evidence type="ECO:0000256" key="2">
    <source>
        <dbReference type="ARBA" id="ARBA00005073"/>
    </source>
</evidence>
<dbReference type="EC" id="1.3.99.-" evidence="14 15"/>
<evidence type="ECO:0000313" key="16">
    <source>
        <dbReference type="EMBL" id="RJT35320.1"/>
    </source>
</evidence>
<evidence type="ECO:0000256" key="4">
    <source>
        <dbReference type="ARBA" id="ARBA00017504"/>
    </source>
</evidence>
<keyword evidence="10 14" id="KW-0560">Oxidoreductase</keyword>
<comment type="function">
    <text evidence="14 15">Catalyzes the oxidation of protoporphyrinogen IX to protoporphyrin IX.</text>
</comment>
<comment type="cofactor">
    <cofactor evidence="14 15">
        <name>heme b</name>
        <dbReference type="ChEBI" id="CHEBI:60344"/>
    </cofactor>
    <text evidence="14 15">Binds 1 heme b (iron(II)-protoporphyrin IX) group per subunit.</text>
</comment>
<evidence type="ECO:0000256" key="14">
    <source>
        <dbReference type="HAMAP-Rule" id="MF_02239"/>
    </source>
</evidence>
<feature type="transmembrane region" description="Helical" evidence="14">
    <location>
        <begin position="13"/>
        <end position="34"/>
    </location>
</feature>
<keyword evidence="7 14" id="KW-0812">Transmembrane</keyword>
<dbReference type="AlphaFoldDB" id="A0A6M7TAP2"/>
<feature type="transmembrane region" description="Helical" evidence="14">
    <location>
        <begin position="157"/>
        <end position="175"/>
    </location>
</feature>
<keyword evidence="12 14" id="KW-0472">Membrane</keyword>
<organism evidence="16 17">
    <name type="scientific">Mesorhizobium jarvisii</name>
    <dbReference type="NCBI Taxonomy" id="1777867"/>
    <lineage>
        <taxon>Bacteria</taxon>
        <taxon>Pseudomonadati</taxon>
        <taxon>Pseudomonadota</taxon>
        <taxon>Alphaproteobacteria</taxon>
        <taxon>Hyphomicrobiales</taxon>
        <taxon>Phyllobacteriaceae</taxon>
        <taxon>Mesorhizobium</taxon>
    </lineage>
</organism>
<name>A0A6M7TAP2_9HYPH</name>
<keyword evidence="11 14" id="KW-0408">Iron</keyword>
<accession>A0A6M7TAP2</accession>
<dbReference type="PIRSF" id="PIRSF004638">
    <property type="entry name" value="UCP004638"/>
    <property type="match status" value="1"/>
</dbReference>
<feature type="transmembrane region" description="Helical" evidence="14">
    <location>
        <begin position="115"/>
        <end position="136"/>
    </location>
</feature>
<keyword evidence="6 14" id="KW-0349">Heme</keyword>
<keyword evidence="8 14" id="KW-0479">Metal-binding</keyword>
<dbReference type="Proteomes" id="UP000275530">
    <property type="component" value="Unassembled WGS sequence"/>
</dbReference>
<dbReference type="InterPro" id="IPR005265">
    <property type="entry name" value="HemJ-like"/>
</dbReference>
<dbReference type="PANTHER" id="PTHR40255">
    <property type="entry name" value="UPF0093 MEMBRANE PROTEIN SLR1790"/>
    <property type="match status" value="1"/>
</dbReference>
<feature type="transmembrane region" description="Helical" evidence="14">
    <location>
        <begin position="88"/>
        <end position="109"/>
    </location>
</feature>
<evidence type="ECO:0000256" key="3">
    <source>
        <dbReference type="ARBA" id="ARBA00006501"/>
    </source>
</evidence>
<evidence type="ECO:0000256" key="7">
    <source>
        <dbReference type="ARBA" id="ARBA00022692"/>
    </source>
</evidence>